<accession>A0ABQ0BVB4</accession>
<proteinExistence type="predicted"/>
<keyword evidence="2" id="KW-1185">Reference proteome</keyword>
<dbReference type="Proteomes" id="UP001600941">
    <property type="component" value="Unassembled WGS sequence"/>
</dbReference>
<name>A0ABQ0BVB4_9FIRM</name>
<evidence type="ECO:0000313" key="2">
    <source>
        <dbReference type="Proteomes" id="UP001600941"/>
    </source>
</evidence>
<dbReference type="RefSeq" id="WP_148391403.1">
    <property type="nucleotide sequence ID" value="NZ_BAABZQ010000001.1"/>
</dbReference>
<sequence length="65" mass="7062">MSAKSQSGGLLCRPAVDIYEGAGLSVFNNGQKILTELDFVSMDSNDSNQSSLEQQRFHMGSAFFV</sequence>
<comment type="caution">
    <text evidence="1">The sequence shown here is derived from an EMBL/GenBank/DDBJ whole genome shotgun (WGS) entry which is preliminary data.</text>
</comment>
<reference evidence="1 2" key="1">
    <citation type="submission" date="2024-04" db="EMBL/GenBank/DDBJ databases">
        <title>Defined microbial consortia suppress multidrug-resistant proinflammatory Enterobacteriaceae via ecological control.</title>
        <authorList>
            <person name="Furuichi M."/>
            <person name="Kawaguchi T."/>
            <person name="Pust M."/>
            <person name="Yasuma K."/>
            <person name="Plichta D."/>
            <person name="Hasegawa N."/>
            <person name="Ohya T."/>
            <person name="Bhattarai S."/>
            <person name="Sasajima S."/>
            <person name="Aoto Y."/>
            <person name="Tuganbaev T."/>
            <person name="Yaginuma M."/>
            <person name="Ueda M."/>
            <person name="Okahashi N."/>
            <person name="Amafuji K."/>
            <person name="Kiridooshi Y."/>
            <person name="Sugita K."/>
            <person name="Strazar M."/>
            <person name="Skelly A."/>
            <person name="Suda W."/>
            <person name="Hattori M."/>
            <person name="Nakamoto N."/>
            <person name="Caballero S."/>
            <person name="Norman J."/>
            <person name="Olle B."/>
            <person name="Tanoue T."/>
            <person name="Arita M."/>
            <person name="Bucci V."/>
            <person name="Atarashi K."/>
            <person name="Xavier R."/>
            <person name="Honda K."/>
        </authorList>
    </citation>
    <scope>NUCLEOTIDE SEQUENCE [LARGE SCALE GENOMIC DNA]</scope>
    <source>
        <strain evidence="2">k34-0107-D12</strain>
    </source>
</reference>
<gene>
    <name evidence="1" type="ORF">K340107D12_32930</name>
</gene>
<evidence type="ECO:0000313" key="1">
    <source>
        <dbReference type="EMBL" id="GAA6500477.1"/>
    </source>
</evidence>
<organism evidence="1 2">
    <name type="scientific">Blautia parvula</name>
    <dbReference type="NCBI Taxonomy" id="2877527"/>
    <lineage>
        <taxon>Bacteria</taxon>
        <taxon>Bacillati</taxon>
        <taxon>Bacillota</taxon>
        <taxon>Clostridia</taxon>
        <taxon>Lachnospirales</taxon>
        <taxon>Lachnospiraceae</taxon>
        <taxon>Blautia</taxon>
    </lineage>
</organism>
<protein>
    <submittedName>
        <fullName evidence="1">Uncharacterized protein</fullName>
    </submittedName>
</protein>
<dbReference type="EMBL" id="BAABZQ010000001">
    <property type="protein sequence ID" value="GAA6500477.1"/>
    <property type="molecule type" value="Genomic_DNA"/>
</dbReference>